<name>A0AC60Q856_IXOPE</name>
<comment type="caution">
    <text evidence="1">The sequence shown here is derived from an EMBL/GenBank/DDBJ whole genome shotgun (WGS) entry which is preliminary data.</text>
</comment>
<dbReference type="Proteomes" id="UP000805193">
    <property type="component" value="Unassembled WGS sequence"/>
</dbReference>
<protein>
    <submittedName>
        <fullName evidence="1">Uncharacterized protein</fullName>
    </submittedName>
</protein>
<gene>
    <name evidence="1" type="ORF">HPB47_023925</name>
</gene>
<feature type="non-terminal residue" evidence="1">
    <location>
        <position position="1"/>
    </location>
</feature>
<organism evidence="1 2">
    <name type="scientific">Ixodes persulcatus</name>
    <name type="common">Taiga tick</name>
    <dbReference type="NCBI Taxonomy" id="34615"/>
    <lineage>
        <taxon>Eukaryota</taxon>
        <taxon>Metazoa</taxon>
        <taxon>Ecdysozoa</taxon>
        <taxon>Arthropoda</taxon>
        <taxon>Chelicerata</taxon>
        <taxon>Arachnida</taxon>
        <taxon>Acari</taxon>
        <taxon>Parasitiformes</taxon>
        <taxon>Ixodida</taxon>
        <taxon>Ixodoidea</taxon>
        <taxon>Ixodidae</taxon>
        <taxon>Ixodinae</taxon>
        <taxon>Ixodes</taxon>
    </lineage>
</organism>
<accession>A0AC60Q856</accession>
<sequence>GGLRGVVWTDCVQAFLSLVAPATIIIKVVVDSYGGTKKLAPLSELNPSVYFLDTSLDFTKDENLWACLIAIMGFHLYFLCLEQMLVQRSMSCRSLKEAQRTSYSGILLMVFFHILRSFTALALIYWYRNCDPLLTGEITKVDQILPFYVSQHLSEFPGFSGIFLAGVVSASTSTVSSAINSIAAVLYVDVVSHHFAMTERRAATFTRVLAFGIGFIMTLFGVLIPHLGSAAKVIMAVYSAVTGPFSGLIMLALMFPWANNKGAGVATLLMISFQLWHMSEKLRQGSLPDRMPVSVDFCPANISAVAAANHTILTHERGSNSSFDLTELSTYWSNFFTTILTMVLGLIFSLFTGLATLSTKSNRSNLVKSSEHNAAYVMSMRSSGSSYAREREPRRELSRLLVIFDEMLREPLPQLAPPPLLEGNRCKRNPLVAAAAGSGSAPAAADFFSDDEQQSSSAMMAEKTYKFQDPRIIKLTDEADISSSSMI</sequence>
<evidence type="ECO:0000313" key="2">
    <source>
        <dbReference type="Proteomes" id="UP000805193"/>
    </source>
</evidence>
<keyword evidence="2" id="KW-1185">Reference proteome</keyword>
<reference evidence="1 2" key="1">
    <citation type="journal article" date="2020" name="Cell">
        <title>Large-Scale Comparative Analyses of Tick Genomes Elucidate Their Genetic Diversity and Vector Capacities.</title>
        <authorList>
            <consortium name="Tick Genome and Microbiome Consortium (TIGMIC)"/>
            <person name="Jia N."/>
            <person name="Wang J."/>
            <person name="Shi W."/>
            <person name="Du L."/>
            <person name="Sun Y."/>
            <person name="Zhan W."/>
            <person name="Jiang J.F."/>
            <person name="Wang Q."/>
            <person name="Zhang B."/>
            <person name="Ji P."/>
            <person name="Bell-Sakyi L."/>
            <person name="Cui X.M."/>
            <person name="Yuan T.T."/>
            <person name="Jiang B.G."/>
            <person name="Yang W.F."/>
            <person name="Lam T.T."/>
            <person name="Chang Q.C."/>
            <person name="Ding S.J."/>
            <person name="Wang X.J."/>
            <person name="Zhu J.G."/>
            <person name="Ruan X.D."/>
            <person name="Zhao L."/>
            <person name="Wei J.T."/>
            <person name="Ye R.Z."/>
            <person name="Que T.C."/>
            <person name="Du C.H."/>
            <person name="Zhou Y.H."/>
            <person name="Cheng J.X."/>
            <person name="Dai P.F."/>
            <person name="Guo W.B."/>
            <person name="Han X.H."/>
            <person name="Huang E.J."/>
            <person name="Li L.F."/>
            <person name="Wei W."/>
            <person name="Gao Y.C."/>
            <person name="Liu J.Z."/>
            <person name="Shao H.Z."/>
            <person name="Wang X."/>
            <person name="Wang C.C."/>
            <person name="Yang T.C."/>
            <person name="Huo Q.B."/>
            <person name="Li W."/>
            <person name="Chen H.Y."/>
            <person name="Chen S.E."/>
            <person name="Zhou L.G."/>
            <person name="Ni X.B."/>
            <person name="Tian J.H."/>
            <person name="Sheng Y."/>
            <person name="Liu T."/>
            <person name="Pan Y.S."/>
            <person name="Xia L.Y."/>
            <person name="Li J."/>
            <person name="Zhao F."/>
            <person name="Cao W.C."/>
        </authorList>
    </citation>
    <scope>NUCLEOTIDE SEQUENCE [LARGE SCALE GENOMIC DNA]</scope>
    <source>
        <strain evidence="1">Iper-2018</strain>
    </source>
</reference>
<proteinExistence type="predicted"/>
<evidence type="ECO:0000313" key="1">
    <source>
        <dbReference type="EMBL" id="KAG0429143.1"/>
    </source>
</evidence>
<dbReference type="EMBL" id="JABSTQ010009441">
    <property type="protein sequence ID" value="KAG0429143.1"/>
    <property type="molecule type" value="Genomic_DNA"/>
</dbReference>